<proteinExistence type="predicted"/>
<dbReference type="RefSeq" id="WP_114485125.1">
    <property type="nucleotide sequence ID" value="NZ_CBCSHM010000052.1"/>
</dbReference>
<accession>A0A368UB48</accession>
<organism evidence="1 2">
    <name type="scientific">Vreelandella rituensis</name>
    <dbReference type="NCBI Taxonomy" id="2282306"/>
    <lineage>
        <taxon>Bacteria</taxon>
        <taxon>Pseudomonadati</taxon>
        <taxon>Pseudomonadota</taxon>
        <taxon>Gammaproteobacteria</taxon>
        <taxon>Oceanospirillales</taxon>
        <taxon>Halomonadaceae</taxon>
        <taxon>Vreelandella</taxon>
    </lineage>
</organism>
<name>A0A368UB48_9GAMM</name>
<gene>
    <name evidence="1" type="ORF">DU506_01170</name>
</gene>
<protein>
    <submittedName>
        <fullName evidence="1">Uncharacterized protein</fullName>
    </submittedName>
</protein>
<reference evidence="1 2" key="1">
    <citation type="submission" date="2018-07" db="EMBL/GenBank/DDBJ databases">
        <title>Halomonas rutogse sp. nov., isolated from Lake TangqianCo on Tibetan Plateau.</title>
        <authorList>
            <person name="Lu H."/>
            <person name="Xing P."/>
            <person name="Wu Q."/>
        </authorList>
    </citation>
    <scope>NUCLEOTIDE SEQUENCE [LARGE SCALE GENOMIC DNA]</scope>
    <source>
        <strain evidence="1 2">TQ8S</strain>
    </source>
</reference>
<evidence type="ECO:0000313" key="2">
    <source>
        <dbReference type="Proteomes" id="UP000253204"/>
    </source>
</evidence>
<sequence length="339" mass="36092">MSNPSSTQTNSRLMPPERAVDTMLEAISTQLASPVGGQLLPELATMYQSQGREGFESHFRGLPPKEALTQLVQATGDSCGVDCNASPLVGEGAGQDKPLGDWQNVTLISEARGEALMLFADAGEWWRMTPKDADDLAWAVTLANGSARRHKITTEPAFEQLTARLASRPDDSGSYARRLSDGVVTSQFKVEPEKLAAFNEAMGNDWHKVAASSDGQDAIYVQRNPDARFEDALTARYVSNPGAVLAGMTMINDMGRAERISMATLSEHGIMPTMLDVSAPVSGNGAAFSETFAGIIKGLDLDIEDGAALPDPVKNALRIAQPESSSAPALTTKHTSPGM</sequence>
<dbReference type="Proteomes" id="UP000253204">
    <property type="component" value="Unassembled WGS sequence"/>
</dbReference>
<dbReference type="AlphaFoldDB" id="A0A368UB48"/>
<evidence type="ECO:0000313" key="1">
    <source>
        <dbReference type="EMBL" id="RCV93797.1"/>
    </source>
</evidence>
<dbReference type="EMBL" id="QPIJ01000001">
    <property type="protein sequence ID" value="RCV93797.1"/>
    <property type="molecule type" value="Genomic_DNA"/>
</dbReference>
<comment type="caution">
    <text evidence="1">The sequence shown here is derived from an EMBL/GenBank/DDBJ whole genome shotgun (WGS) entry which is preliminary data.</text>
</comment>
<keyword evidence="2" id="KW-1185">Reference proteome</keyword>